<protein>
    <submittedName>
        <fullName evidence="8">ABC transporter permease</fullName>
    </submittedName>
</protein>
<dbReference type="GeneID" id="95352402"/>
<keyword evidence="2" id="KW-1003">Cell membrane</keyword>
<feature type="transmembrane region" description="Helical" evidence="6">
    <location>
        <begin position="325"/>
        <end position="348"/>
    </location>
</feature>
<organism evidence="8 9">
    <name type="scientific">Kitasatospora indigofera</name>
    <dbReference type="NCBI Taxonomy" id="67307"/>
    <lineage>
        <taxon>Bacteria</taxon>
        <taxon>Bacillati</taxon>
        <taxon>Actinomycetota</taxon>
        <taxon>Actinomycetes</taxon>
        <taxon>Kitasatosporales</taxon>
        <taxon>Streptomycetaceae</taxon>
        <taxon>Kitasatospora</taxon>
    </lineage>
</organism>
<feature type="transmembrane region" description="Helical" evidence="6">
    <location>
        <begin position="781"/>
        <end position="804"/>
    </location>
</feature>
<dbReference type="InterPro" id="IPR003838">
    <property type="entry name" value="ABC3_permease_C"/>
</dbReference>
<evidence type="ECO:0000259" key="7">
    <source>
        <dbReference type="Pfam" id="PF02687"/>
    </source>
</evidence>
<reference evidence="8" key="1">
    <citation type="journal article" date="2014" name="Int. J. Syst. Evol. Microbiol.">
        <title>Complete genome sequence of Corynebacterium casei LMG S-19264T (=DSM 44701T), isolated from a smear-ripened cheese.</title>
        <authorList>
            <consortium name="US DOE Joint Genome Institute (JGI-PGF)"/>
            <person name="Walter F."/>
            <person name="Albersmeier A."/>
            <person name="Kalinowski J."/>
            <person name="Ruckert C."/>
        </authorList>
    </citation>
    <scope>NUCLEOTIDE SEQUENCE</scope>
    <source>
        <strain evidence="8">JCM 4646</strain>
    </source>
</reference>
<keyword evidence="9" id="KW-1185">Reference proteome</keyword>
<comment type="caution">
    <text evidence="8">The sequence shown here is derived from an EMBL/GenBank/DDBJ whole genome shotgun (WGS) entry which is preliminary data.</text>
</comment>
<feature type="transmembrane region" description="Helical" evidence="6">
    <location>
        <begin position="277"/>
        <end position="298"/>
    </location>
</feature>
<dbReference type="EMBL" id="BNBO01000007">
    <property type="protein sequence ID" value="GHH66027.1"/>
    <property type="molecule type" value="Genomic_DNA"/>
</dbReference>
<dbReference type="RefSeq" id="WP_190210390.1">
    <property type="nucleotide sequence ID" value="NZ_BNBO01000007.1"/>
</dbReference>
<gene>
    <name evidence="8" type="ORF">GCM10018781_19200</name>
</gene>
<evidence type="ECO:0000256" key="2">
    <source>
        <dbReference type="ARBA" id="ARBA00022475"/>
    </source>
</evidence>
<keyword evidence="3 6" id="KW-0812">Transmembrane</keyword>
<evidence type="ECO:0000256" key="4">
    <source>
        <dbReference type="ARBA" id="ARBA00022989"/>
    </source>
</evidence>
<keyword evidence="5 6" id="KW-0472">Membrane</keyword>
<feature type="transmembrane region" description="Helical" evidence="6">
    <location>
        <begin position="732"/>
        <end position="754"/>
    </location>
</feature>
<keyword evidence="4 6" id="KW-1133">Transmembrane helix</keyword>
<dbReference type="PROSITE" id="PS51257">
    <property type="entry name" value="PROKAR_LIPOPROTEIN"/>
    <property type="match status" value="1"/>
</dbReference>
<feature type="domain" description="ABC3 transporter permease C-terminal" evidence="7">
    <location>
        <begin position="733"/>
        <end position="845"/>
    </location>
</feature>
<sequence>MTNGLARASVRFRPASFVGSLVALLLGAAVITACGTLLQTGLTAHLPPVRHAGTPVVVAADQQARVTVDRGEDRETVSTALPERARVETALAAEIAARLGVAAAVPDIAFPLQEVRTGRPGPDAALPPLTGRGYAATAITGGGAAVLTEGRAPGAGEIALDAATARAARLAPGDRLTLAAPGGSGGYRISGLTAEGAGAASAWFADAAAGELSGHPGRADAIAVRPREGVDTGTLAEQVRQAVGDRARVLTGDDRAEVEQPGLLQARELLSGLGGSFGGIAAMTAVFVVLGTVALATGQRAREFALLRAIGATPRQIRRTIAAEAVLLAPVAAALGILPGLALARWWFGQLVERGAVPRGVRLDVGPLPMAAAVLISLLSALTAGYVAARRPSKLRPSQALGEAAVEPSRPGVVRTGLGLLTLAGGVALAALAAGRAGTDAANLALGVVMCLLASVALLGPTVARIAATVLGLPLRSGGAGAAGSLAADNTRANARRLASAITPIAMVTAFCGTLLFMQSTIAHVSAEHVRAGIVADHVLGSTGAGLPPGTAARAAEVPGVRTALGVLRTGAVYETGDALATATALGVSGDPARLPQVLDLGVEEGSLADLAKAPDTVAVDATLAGTLGVRVGERVPLRLGDGTEVTPLVVATYERGLGLGQLLLPRAAVAAHVSSAFDSQVLVADAAGADRAAVAAGLAALDPAGATVTDAAGYRAQADRDMEISSWANTVMAGVLGGFAAVAAANTLVMTVLDRRREVGLLRLAGTTRRQIRGMMRWEALLVAATGLLVGGAIAWITLVPIARGITGAAPHVPAGTALPLAAGAVALTLAATGLPARALLRIRPIEAGAGRQ</sequence>
<dbReference type="Pfam" id="PF02687">
    <property type="entry name" value="FtsX"/>
    <property type="match status" value="2"/>
</dbReference>
<feature type="domain" description="ABC3 transporter permease C-terminal" evidence="7">
    <location>
        <begin position="276"/>
        <end position="395"/>
    </location>
</feature>
<comment type="subcellular location">
    <subcellularLocation>
        <location evidence="1">Cell membrane</location>
        <topology evidence="1">Multi-pass membrane protein</topology>
    </subcellularLocation>
</comment>
<proteinExistence type="predicted"/>
<dbReference type="AlphaFoldDB" id="A0A919FHW8"/>
<dbReference type="Proteomes" id="UP000617734">
    <property type="component" value="Unassembled WGS sequence"/>
</dbReference>
<evidence type="ECO:0000256" key="5">
    <source>
        <dbReference type="ARBA" id="ARBA00023136"/>
    </source>
</evidence>
<evidence type="ECO:0000256" key="1">
    <source>
        <dbReference type="ARBA" id="ARBA00004651"/>
    </source>
</evidence>
<feature type="transmembrane region" description="Helical" evidence="6">
    <location>
        <begin position="444"/>
        <end position="468"/>
    </location>
</feature>
<dbReference type="PANTHER" id="PTHR30287">
    <property type="entry name" value="MEMBRANE COMPONENT OF PREDICTED ABC SUPERFAMILY METABOLITE UPTAKE TRANSPORTER"/>
    <property type="match status" value="1"/>
</dbReference>
<evidence type="ECO:0000256" key="3">
    <source>
        <dbReference type="ARBA" id="ARBA00022692"/>
    </source>
</evidence>
<reference evidence="8" key="2">
    <citation type="submission" date="2020-09" db="EMBL/GenBank/DDBJ databases">
        <authorList>
            <person name="Sun Q."/>
            <person name="Ohkuma M."/>
        </authorList>
    </citation>
    <scope>NUCLEOTIDE SEQUENCE</scope>
    <source>
        <strain evidence="8">JCM 4646</strain>
    </source>
</reference>
<dbReference type="InterPro" id="IPR038766">
    <property type="entry name" value="Membrane_comp_ABC_pdt"/>
</dbReference>
<evidence type="ECO:0000313" key="8">
    <source>
        <dbReference type="EMBL" id="GHH66027.1"/>
    </source>
</evidence>
<evidence type="ECO:0000256" key="6">
    <source>
        <dbReference type="SAM" id="Phobius"/>
    </source>
</evidence>
<feature type="transmembrane region" description="Helical" evidence="6">
    <location>
        <begin position="368"/>
        <end position="389"/>
    </location>
</feature>
<dbReference type="PANTHER" id="PTHR30287:SF1">
    <property type="entry name" value="INNER MEMBRANE PROTEIN"/>
    <property type="match status" value="1"/>
</dbReference>
<dbReference type="GO" id="GO:0005886">
    <property type="term" value="C:plasma membrane"/>
    <property type="evidence" value="ECO:0007669"/>
    <property type="project" value="UniProtKB-SubCell"/>
</dbReference>
<name>A0A919FHW8_9ACTN</name>
<feature type="transmembrane region" description="Helical" evidence="6">
    <location>
        <begin position="816"/>
        <end position="836"/>
    </location>
</feature>
<evidence type="ECO:0000313" key="9">
    <source>
        <dbReference type="Proteomes" id="UP000617734"/>
    </source>
</evidence>
<feature type="transmembrane region" description="Helical" evidence="6">
    <location>
        <begin position="498"/>
        <end position="518"/>
    </location>
</feature>
<accession>A0A919FHW8</accession>
<feature type="transmembrane region" description="Helical" evidence="6">
    <location>
        <begin position="418"/>
        <end position="438"/>
    </location>
</feature>